<evidence type="ECO:0000313" key="2">
    <source>
        <dbReference type="Proteomes" id="UP000252254"/>
    </source>
</evidence>
<proteinExistence type="predicted"/>
<reference evidence="1 2" key="1">
    <citation type="submission" date="2018-06" db="EMBL/GenBank/DDBJ databases">
        <title>Genomic Encyclopedia of Type Strains, Phase IV (KMG-IV): sequencing the most valuable type-strain genomes for metagenomic binning, comparative biology and taxonomic classification.</title>
        <authorList>
            <person name="Goeker M."/>
        </authorList>
    </citation>
    <scope>NUCLEOTIDE SEQUENCE [LARGE SCALE GENOMIC DNA]</scope>
    <source>
        <strain evidence="1 2">DSM 15140</strain>
    </source>
</reference>
<dbReference type="STRING" id="200904.GCA_900168775_00054"/>
<dbReference type="EMBL" id="QNRI01000003">
    <property type="protein sequence ID" value="RBO99926.1"/>
    <property type="molecule type" value="Genomic_DNA"/>
</dbReference>
<protein>
    <submittedName>
        <fullName evidence="1">Putative sporulation protein YyaC</fullName>
    </submittedName>
</protein>
<keyword evidence="2" id="KW-1185">Reference proteome</keyword>
<dbReference type="NCBIfam" id="TIGR02841">
    <property type="entry name" value="spore_YyaC"/>
    <property type="match status" value="1"/>
</dbReference>
<sequence length="195" mass="21696">MNLKTLTPQTNEQRFDYDATFVTKKIADTLYDWLPNEPKEFVVVCIGTDRSTGDSLGPLTGSLLHKRRHEHFHVYGTLENPVHAKNLVATVETIQTHFADPFIIAVDACLGRQTSIGSIIAKKGSLQPGAALKKDLPPIGNVCLNGVVNISGYMDYMVLQSTRLHIVMGMAETLAQALHYLHRRLIYPSNKRIKA</sequence>
<name>A0A366EC25_9BACI</name>
<organism evidence="1 2">
    <name type="scientific">Paraliobacillus ryukyuensis</name>
    <dbReference type="NCBI Taxonomy" id="200904"/>
    <lineage>
        <taxon>Bacteria</taxon>
        <taxon>Bacillati</taxon>
        <taxon>Bacillota</taxon>
        <taxon>Bacilli</taxon>
        <taxon>Bacillales</taxon>
        <taxon>Bacillaceae</taxon>
        <taxon>Paraliobacillus</taxon>
    </lineage>
</organism>
<dbReference type="OrthoDB" id="9815953at2"/>
<dbReference type="InterPro" id="IPR009665">
    <property type="entry name" value="YyaC"/>
</dbReference>
<dbReference type="Proteomes" id="UP000252254">
    <property type="component" value="Unassembled WGS sequence"/>
</dbReference>
<comment type="caution">
    <text evidence="1">The sequence shown here is derived from an EMBL/GenBank/DDBJ whole genome shotgun (WGS) entry which is preliminary data.</text>
</comment>
<evidence type="ECO:0000313" key="1">
    <source>
        <dbReference type="EMBL" id="RBO99926.1"/>
    </source>
</evidence>
<dbReference type="SUPFAM" id="SSF53163">
    <property type="entry name" value="HybD-like"/>
    <property type="match status" value="1"/>
</dbReference>
<dbReference type="AlphaFoldDB" id="A0A366EC25"/>
<dbReference type="RefSeq" id="WP_079710077.1">
    <property type="nucleotide sequence ID" value="NZ_BAABQN010000004.1"/>
</dbReference>
<dbReference type="Pfam" id="PF06866">
    <property type="entry name" value="DUF1256"/>
    <property type="match status" value="1"/>
</dbReference>
<dbReference type="InterPro" id="IPR023430">
    <property type="entry name" value="Pept_HybD-like_dom_sf"/>
</dbReference>
<gene>
    <name evidence="1" type="ORF">DES48_103254</name>
</gene>
<accession>A0A366EC25</accession>